<feature type="domain" description="CSD" evidence="1">
    <location>
        <begin position="17"/>
        <end position="82"/>
    </location>
</feature>
<dbReference type="GO" id="GO:0003676">
    <property type="term" value="F:nucleic acid binding"/>
    <property type="evidence" value="ECO:0007669"/>
    <property type="project" value="InterPro"/>
</dbReference>
<accession>A0A369T852</accession>
<evidence type="ECO:0000313" key="2">
    <source>
        <dbReference type="EMBL" id="RDD61072.1"/>
    </source>
</evidence>
<dbReference type="InterPro" id="IPR012340">
    <property type="entry name" value="NA-bd_OB-fold"/>
</dbReference>
<name>A0A369T852_9PROT</name>
<evidence type="ECO:0000259" key="1">
    <source>
        <dbReference type="PROSITE" id="PS51857"/>
    </source>
</evidence>
<dbReference type="Gene3D" id="2.40.50.140">
    <property type="entry name" value="Nucleic acid-binding proteins"/>
    <property type="match status" value="1"/>
</dbReference>
<dbReference type="AlphaFoldDB" id="A0A369T852"/>
<comment type="caution">
    <text evidence="2">The sequence shown here is derived from an EMBL/GenBank/DDBJ whole genome shotgun (WGS) entry which is preliminary data.</text>
</comment>
<dbReference type="Proteomes" id="UP000253941">
    <property type="component" value="Unassembled WGS sequence"/>
</dbReference>
<organism evidence="2 3">
    <name type="scientific">Ferruginivarius sediminum</name>
    <dbReference type="NCBI Taxonomy" id="2661937"/>
    <lineage>
        <taxon>Bacteria</taxon>
        <taxon>Pseudomonadati</taxon>
        <taxon>Pseudomonadota</taxon>
        <taxon>Alphaproteobacteria</taxon>
        <taxon>Rhodospirillales</taxon>
        <taxon>Rhodospirillaceae</taxon>
        <taxon>Ferruginivarius</taxon>
    </lineage>
</organism>
<protein>
    <submittedName>
        <fullName evidence="2">Cold shock domain-containing protein</fullName>
    </submittedName>
</protein>
<dbReference type="SMART" id="SM00357">
    <property type="entry name" value="CSP"/>
    <property type="match status" value="1"/>
</dbReference>
<dbReference type="PROSITE" id="PS51857">
    <property type="entry name" value="CSD_2"/>
    <property type="match status" value="1"/>
</dbReference>
<dbReference type="InterPro" id="IPR011129">
    <property type="entry name" value="CSD"/>
</dbReference>
<proteinExistence type="predicted"/>
<reference evidence="2 3" key="1">
    <citation type="submission" date="2018-07" db="EMBL/GenBank/DDBJ databases">
        <title>Venubactetium sediminum gen. nov., sp. nov., isolated from a marine solar saltern.</title>
        <authorList>
            <person name="Wang S."/>
        </authorList>
    </citation>
    <scope>NUCLEOTIDE SEQUENCE [LARGE SCALE GENOMIC DNA]</scope>
    <source>
        <strain evidence="2 3">WD2A32</strain>
    </source>
</reference>
<keyword evidence="3" id="KW-1185">Reference proteome</keyword>
<dbReference type="SUPFAM" id="SSF50249">
    <property type="entry name" value="Nucleic acid-binding proteins"/>
    <property type="match status" value="1"/>
</dbReference>
<dbReference type="InterPro" id="IPR002059">
    <property type="entry name" value="CSP_DNA-bd"/>
</dbReference>
<dbReference type="PRINTS" id="PR00050">
    <property type="entry name" value="COLDSHOCK"/>
</dbReference>
<dbReference type="EMBL" id="QPMH01000016">
    <property type="protein sequence ID" value="RDD61072.1"/>
    <property type="molecule type" value="Genomic_DNA"/>
</dbReference>
<gene>
    <name evidence="2" type="ORF">DRB17_14990</name>
</gene>
<dbReference type="GO" id="GO:0005829">
    <property type="term" value="C:cytosol"/>
    <property type="evidence" value="ECO:0007669"/>
    <property type="project" value="UniProtKB-ARBA"/>
</dbReference>
<dbReference type="Pfam" id="PF00313">
    <property type="entry name" value="CSD"/>
    <property type="match status" value="1"/>
</dbReference>
<sequence length="85" mass="9220">MREESFASAANDDGGQFASGTVKFYRADKGFGFVTPDDGSGDVYLPSKVLDALGIDRLQKGQRVKLRRRQGAKGPEVEDLRVLAS</sequence>
<evidence type="ECO:0000313" key="3">
    <source>
        <dbReference type="Proteomes" id="UP000253941"/>
    </source>
</evidence>